<proteinExistence type="predicted"/>
<evidence type="ECO:0000313" key="5">
    <source>
        <dbReference type="Proteomes" id="UP000479190"/>
    </source>
</evidence>
<feature type="repeat" description="ANK" evidence="3">
    <location>
        <begin position="145"/>
        <end position="177"/>
    </location>
</feature>
<evidence type="ECO:0000256" key="3">
    <source>
        <dbReference type="PROSITE-ProRule" id="PRU00023"/>
    </source>
</evidence>
<dbReference type="PANTHER" id="PTHR24198">
    <property type="entry name" value="ANKYRIN REPEAT AND PROTEIN KINASE DOMAIN-CONTAINING PROTEIN"/>
    <property type="match status" value="1"/>
</dbReference>
<sequence length="810" mass="93377">MAGNDQKCLKKLKNMRASFNWEVEGARYKILRKFYFLIIDWWGDLPNLKEIFRREEMDWFITEYLDTFNDSNRVAYNCSFVKFLIRAGYKDEPELDKDGKPVLLRTTPVHHAAENICEFIRDYPEAFEDLFKIYDRFDANYLGKYGLTHFHIACKFGRHEVVEKFLELGQDPNCRVQETGETGLHLTLRLYALLGPGREKLVESLLKHGADANLADAEGSTPLHVICNRREEDDDLAEMFFKINDEIQQTIQMDARDKLGRTPLQMAVASLMSKTVDALLDRIDDLSGFIFPSETHFGSVHKNNVFVPPYSDTNLASKALLIIEGLQKKGYEINETDALTIMKFFDYIGVVRQSLAFLFTGDYDSDDGEPGYEYCTMCHSSREAPKEPLCHAHKSTIISRGFFQHWSLGFFLKLTCHRLPILCCEKILVMLGNKDLFNVCIAVETATKEQSQTQDVLDKEGKIARTSTAASDHRENKKIYFSVVNCKRVHRMARKPYKSRGSQLGEMRSLMKNVDWDVEAERHEFLRRLDPVIEKWANYLPKLEKDLGKQKMDRLLADIVGGANGEFLHEYRRVERFIDFAIASRYKDVPDCDGQGRPVLRRPTAIHHAARNGYRNGIIDKLFRIYDRFDVNCIDERGKTHFQVACRSGCIRVVQLFLRQFGGDPRRVSLETGDELLHSLLDSGLDQMVGVLLSWNADPFVRDARGRTVLQRIAAKPFDADYLKSLFDVRHPCGFFRGWVTSSFKTLTGLLSCTAIILGQRKVKDHWNICVAVNKPVISAELMELLRKVDWNVKSQRDEFFHVLDRLVNE</sequence>
<gene>
    <name evidence="4" type="ORF">TBRA_LOCUS2232</name>
</gene>
<accession>A0A6H5I101</accession>
<evidence type="ECO:0000256" key="2">
    <source>
        <dbReference type="ARBA" id="ARBA00023043"/>
    </source>
</evidence>
<dbReference type="Proteomes" id="UP000479190">
    <property type="component" value="Unassembled WGS sequence"/>
</dbReference>
<evidence type="ECO:0000256" key="1">
    <source>
        <dbReference type="ARBA" id="ARBA00022737"/>
    </source>
</evidence>
<dbReference type="PANTHER" id="PTHR24198:SF165">
    <property type="entry name" value="ANKYRIN REPEAT-CONTAINING PROTEIN-RELATED"/>
    <property type="match status" value="1"/>
</dbReference>
<dbReference type="EMBL" id="CADCXV010000446">
    <property type="protein sequence ID" value="CAB0030225.1"/>
    <property type="molecule type" value="Genomic_DNA"/>
</dbReference>
<reference evidence="4 5" key="1">
    <citation type="submission" date="2020-02" db="EMBL/GenBank/DDBJ databases">
        <authorList>
            <person name="Ferguson B K."/>
        </authorList>
    </citation>
    <scope>NUCLEOTIDE SEQUENCE [LARGE SCALE GENOMIC DNA]</scope>
</reference>
<dbReference type="SUPFAM" id="SSF48403">
    <property type="entry name" value="Ankyrin repeat"/>
    <property type="match status" value="2"/>
</dbReference>
<protein>
    <submittedName>
        <fullName evidence="4">Uncharacterized protein</fullName>
    </submittedName>
</protein>
<dbReference type="PROSITE" id="PS50297">
    <property type="entry name" value="ANK_REP_REGION"/>
    <property type="match status" value="1"/>
</dbReference>
<keyword evidence="5" id="KW-1185">Reference proteome</keyword>
<dbReference type="OrthoDB" id="439236at2759"/>
<dbReference type="InterPro" id="IPR036770">
    <property type="entry name" value="Ankyrin_rpt-contain_sf"/>
</dbReference>
<feature type="repeat" description="ANK" evidence="3">
    <location>
        <begin position="179"/>
        <end position="217"/>
    </location>
</feature>
<evidence type="ECO:0000313" key="4">
    <source>
        <dbReference type="EMBL" id="CAB0030225.1"/>
    </source>
</evidence>
<organism evidence="4 5">
    <name type="scientific">Trichogramma brassicae</name>
    <dbReference type="NCBI Taxonomy" id="86971"/>
    <lineage>
        <taxon>Eukaryota</taxon>
        <taxon>Metazoa</taxon>
        <taxon>Ecdysozoa</taxon>
        <taxon>Arthropoda</taxon>
        <taxon>Hexapoda</taxon>
        <taxon>Insecta</taxon>
        <taxon>Pterygota</taxon>
        <taxon>Neoptera</taxon>
        <taxon>Endopterygota</taxon>
        <taxon>Hymenoptera</taxon>
        <taxon>Apocrita</taxon>
        <taxon>Proctotrupomorpha</taxon>
        <taxon>Chalcidoidea</taxon>
        <taxon>Trichogrammatidae</taxon>
        <taxon>Trichogramma</taxon>
    </lineage>
</organism>
<dbReference type="InterPro" id="IPR002110">
    <property type="entry name" value="Ankyrin_rpt"/>
</dbReference>
<dbReference type="Gene3D" id="1.25.40.20">
    <property type="entry name" value="Ankyrin repeat-containing domain"/>
    <property type="match status" value="2"/>
</dbReference>
<keyword evidence="1" id="KW-0677">Repeat</keyword>
<keyword evidence="2 3" id="KW-0040">ANK repeat</keyword>
<name>A0A6H5I101_9HYME</name>
<dbReference type="AlphaFoldDB" id="A0A6H5I101"/>
<dbReference type="SMART" id="SM00248">
    <property type="entry name" value="ANK"/>
    <property type="match status" value="6"/>
</dbReference>
<dbReference type="PROSITE" id="PS50088">
    <property type="entry name" value="ANK_REPEAT"/>
    <property type="match status" value="2"/>
</dbReference>
<dbReference type="Pfam" id="PF12796">
    <property type="entry name" value="Ank_2"/>
    <property type="match status" value="1"/>
</dbReference>